<dbReference type="OrthoDB" id="5357220at2759"/>
<proteinExistence type="predicted"/>
<sequence length="324" mass="36006">MGRSELEACIEQSIRQMNELDSRAVAEGVRSVHTLLLRLIQTNRGQLAPPGGSARHEPAVVDTSTLNTLSSEPPETPRPERGQDRGLEEFRGLQDRAEYNLATQLLLLLVRVANGEFAVKTEADELVVRVLQILQGVLLIHPRSRTCFRGKHNIRLLIDLLDPQSRVQPSFLVIIECVLMLVSLFIRNAENLRNFEDLRGVELICKLIKGDYSDGDAPAPVPPAATATLTWHSVRIKSLEFLFFYLIPEFHGDEDEDQPPPAPASDASPAPRTPATVVGPDGVLRRGMASKIAILKRFLNDEFVDGIVREFVADRPFGVSRAVW</sequence>
<dbReference type="Pfam" id="PF08045">
    <property type="entry name" value="CDC14"/>
    <property type="match status" value="1"/>
</dbReference>
<dbReference type="RefSeq" id="XP_019018602.1">
    <property type="nucleotide sequence ID" value="XM_019159791.1"/>
</dbReference>
<dbReference type="Proteomes" id="UP000094455">
    <property type="component" value="Unassembled WGS sequence"/>
</dbReference>
<organism evidence="2 3">
    <name type="scientific">Pichia membranifaciens NRRL Y-2026</name>
    <dbReference type="NCBI Taxonomy" id="763406"/>
    <lineage>
        <taxon>Eukaryota</taxon>
        <taxon>Fungi</taxon>
        <taxon>Dikarya</taxon>
        <taxon>Ascomycota</taxon>
        <taxon>Saccharomycotina</taxon>
        <taxon>Pichiomycetes</taxon>
        <taxon>Pichiales</taxon>
        <taxon>Pichiaceae</taxon>
        <taxon>Pichia</taxon>
    </lineage>
</organism>
<feature type="compositionally biased region" description="Basic and acidic residues" evidence="1">
    <location>
        <begin position="75"/>
        <end position="85"/>
    </location>
</feature>
<dbReference type="PANTHER" id="PTHR34065">
    <property type="entry name" value="CELL DIVISION CONTROL PROTEIN 14"/>
    <property type="match status" value="1"/>
</dbReference>
<reference evidence="2 3" key="1">
    <citation type="journal article" date="2016" name="Proc. Natl. Acad. Sci. U.S.A.">
        <title>Comparative genomics of biotechnologically important yeasts.</title>
        <authorList>
            <person name="Riley R."/>
            <person name="Haridas S."/>
            <person name="Wolfe K.H."/>
            <person name="Lopes M.R."/>
            <person name="Hittinger C.T."/>
            <person name="Goeker M."/>
            <person name="Salamov A.A."/>
            <person name="Wisecaver J.H."/>
            <person name="Long T.M."/>
            <person name="Calvey C.H."/>
            <person name="Aerts A.L."/>
            <person name="Barry K.W."/>
            <person name="Choi C."/>
            <person name="Clum A."/>
            <person name="Coughlan A.Y."/>
            <person name="Deshpande S."/>
            <person name="Douglass A.P."/>
            <person name="Hanson S.J."/>
            <person name="Klenk H.-P."/>
            <person name="LaButti K.M."/>
            <person name="Lapidus A."/>
            <person name="Lindquist E.A."/>
            <person name="Lipzen A.M."/>
            <person name="Meier-Kolthoff J.P."/>
            <person name="Ohm R.A."/>
            <person name="Otillar R.P."/>
            <person name="Pangilinan J.L."/>
            <person name="Peng Y."/>
            <person name="Rokas A."/>
            <person name="Rosa C.A."/>
            <person name="Scheuner C."/>
            <person name="Sibirny A.A."/>
            <person name="Slot J.C."/>
            <person name="Stielow J.B."/>
            <person name="Sun H."/>
            <person name="Kurtzman C.P."/>
            <person name="Blackwell M."/>
            <person name="Grigoriev I.V."/>
            <person name="Jeffries T.W."/>
        </authorList>
    </citation>
    <scope>NUCLEOTIDE SEQUENCE [LARGE SCALE GENOMIC DNA]</scope>
    <source>
        <strain evidence="2 3">NRRL Y-2026</strain>
    </source>
</reference>
<gene>
    <name evidence="2" type="ORF">PICMEDRAFT_114256</name>
</gene>
<evidence type="ECO:0008006" key="4">
    <source>
        <dbReference type="Google" id="ProtNLM"/>
    </source>
</evidence>
<feature type="region of interest" description="Disordered" evidence="1">
    <location>
        <begin position="64"/>
        <end position="85"/>
    </location>
</feature>
<evidence type="ECO:0000313" key="3">
    <source>
        <dbReference type="Proteomes" id="UP000094455"/>
    </source>
</evidence>
<feature type="region of interest" description="Disordered" evidence="1">
    <location>
        <begin position="253"/>
        <end position="281"/>
    </location>
</feature>
<dbReference type="InterPro" id="IPR012535">
    <property type="entry name" value="Cell_div_Cdc14"/>
</dbReference>
<evidence type="ECO:0000313" key="2">
    <source>
        <dbReference type="EMBL" id="ODQ47489.1"/>
    </source>
</evidence>
<feature type="compositionally biased region" description="Low complexity" evidence="1">
    <location>
        <begin position="264"/>
        <end position="276"/>
    </location>
</feature>
<protein>
    <recommendedName>
        <fullName evidence="4">SPIN90/Ldb17 leucine-rich domain-containing protein</fullName>
    </recommendedName>
</protein>
<accession>A0A1E3NN12</accession>
<evidence type="ECO:0000256" key="1">
    <source>
        <dbReference type="SAM" id="MobiDB-lite"/>
    </source>
</evidence>
<dbReference type="GeneID" id="30176478"/>
<name>A0A1E3NN12_9ASCO</name>
<dbReference type="EMBL" id="KV454002">
    <property type="protein sequence ID" value="ODQ47489.1"/>
    <property type="molecule type" value="Genomic_DNA"/>
</dbReference>
<dbReference type="AlphaFoldDB" id="A0A1E3NN12"/>
<dbReference type="STRING" id="763406.A0A1E3NN12"/>
<keyword evidence="3" id="KW-1185">Reference proteome</keyword>
<dbReference type="PANTHER" id="PTHR34065:SF1">
    <property type="entry name" value="CELL DIVISION CONTROL PROTEIN 14"/>
    <property type="match status" value="1"/>
</dbReference>